<dbReference type="EMBL" id="VLPL01000003">
    <property type="protein sequence ID" value="TSJ45677.1"/>
    <property type="molecule type" value="Genomic_DNA"/>
</dbReference>
<protein>
    <submittedName>
        <fullName evidence="4">Glycosyltransferase family 4 protein</fullName>
    </submittedName>
</protein>
<dbReference type="Proteomes" id="UP000316008">
    <property type="component" value="Unassembled WGS sequence"/>
</dbReference>
<keyword evidence="4" id="KW-0808">Transferase</keyword>
<evidence type="ECO:0000259" key="2">
    <source>
        <dbReference type="Pfam" id="PF00534"/>
    </source>
</evidence>
<dbReference type="PANTHER" id="PTHR12526">
    <property type="entry name" value="GLYCOSYLTRANSFERASE"/>
    <property type="match status" value="1"/>
</dbReference>
<dbReference type="SUPFAM" id="SSF53756">
    <property type="entry name" value="UDP-Glycosyltransferase/glycogen phosphorylase"/>
    <property type="match status" value="1"/>
</dbReference>
<dbReference type="Gene3D" id="3.40.50.2000">
    <property type="entry name" value="Glycogen Phosphorylase B"/>
    <property type="match status" value="2"/>
</dbReference>
<keyword evidence="5" id="KW-1185">Reference proteome</keyword>
<dbReference type="AlphaFoldDB" id="A0A556N0G4"/>
<feature type="domain" description="Glycosyltransferase subfamily 4-like N-terminal" evidence="3">
    <location>
        <begin position="2"/>
        <end position="134"/>
    </location>
</feature>
<evidence type="ECO:0000259" key="3">
    <source>
        <dbReference type="Pfam" id="PF13477"/>
    </source>
</evidence>
<reference evidence="4 5" key="1">
    <citation type="submission" date="2019-07" db="EMBL/GenBank/DDBJ databases">
        <authorList>
            <person name="Huq M.A."/>
        </authorList>
    </citation>
    <scope>NUCLEOTIDE SEQUENCE [LARGE SCALE GENOMIC DNA]</scope>
    <source>
        <strain evidence="4 5">MAH-3</strain>
    </source>
</reference>
<name>A0A556N0G4_9FLAO</name>
<organism evidence="4 5">
    <name type="scientific">Fluviicola chungangensis</name>
    <dbReference type="NCBI Taxonomy" id="2597671"/>
    <lineage>
        <taxon>Bacteria</taxon>
        <taxon>Pseudomonadati</taxon>
        <taxon>Bacteroidota</taxon>
        <taxon>Flavobacteriia</taxon>
        <taxon>Flavobacteriales</taxon>
        <taxon>Crocinitomicaceae</taxon>
        <taxon>Fluviicola</taxon>
    </lineage>
</organism>
<evidence type="ECO:0000313" key="5">
    <source>
        <dbReference type="Proteomes" id="UP000316008"/>
    </source>
</evidence>
<dbReference type="Pfam" id="PF13477">
    <property type="entry name" value="Glyco_trans_4_2"/>
    <property type="match status" value="1"/>
</dbReference>
<dbReference type="PANTHER" id="PTHR12526:SF638">
    <property type="entry name" value="SPORE COAT PROTEIN SA"/>
    <property type="match status" value="1"/>
</dbReference>
<comment type="caution">
    <text evidence="4">The sequence shown here is derived from an EMBL/GenBank/DDBJ whole genome shotgun (WGS) entry which is preliminary data.</text>
</comment>
<feature type="coiled-coil region" evidence="1">
    <location>
        <begin position="305"/>
        <end position="350"/>
    </location>
</feature>
<evidence type="ECO:0000256" key="1">
    <source>
        <dbReference type="SAM" id="Coils"/>
    </source>
</evidence>
<dbReference type="CDD" id="cd03801">
    <property type="entry name" value="GT4_PimA-like"/>
    <property type="match status" value="1"/>
</dbReference>
<evidence type="ECO:0000313" key="4">
    <source>
        <dbReference type="EMBL" id="TSJ45677.1"/>
    </source>
</evidence>
<feature type="domain" description="Glycosyl transferase family 1" evidence="2">
    <location>
        <begin position="171"/>
        <end position="315"/>
    </location>
</feature>
<dbReference type="OrthoDB" id="832722at2"/>
<dbReference type="InterPro" id="IPR028098">
    <property type="entry name" value="Glyco_trans_4-like_N"/>
</dbReference>
<sequence>MKVCFFADSESIHTIRWCNYFKSMGYDVHLISLKSALIEGISVYPLNMEGIKTSGGNWKTLFKYRAVKKLLKEIKPDIFHSLYATSYGITGALCSFHPYIITALGTDILISPKQSRIYRILLRYAFKRTDKITVVAEHMRTAAIELGAKPENVLAIPMGVDQLVFNSGNRKLSEERFEVISTRNFEPIYNIPHLLKAIKLVLPEIPNIHVTLLGAGSLKEELIRMSKDLGIDQHVTFAGKKTQPEMARLLNQSHVFVSLSLSDGNNISLNEGMACGTFNIATDIPANRQWIEDNKNGFLIPVDDVRLLAEKLIETRNRYDELTKQAEPINKQLLEENGIWQNNMKRMEALYHQLVKS</sequence>
<accession>A0A556N0G4</accession>
<proteinExistence type="predicted"/>
<gene>
    <name evidence="4" type="ORF">FO442_07970</name>
</gene>
<keyword evidence="1" id="KW-0175">Coiled coil</keyword>
<dbReference type="GO" id="GO:0016757">
    <property type="term" value="F:glycosyltransferase activity"/>
    <property type="evidence" value="ECO:0007669"/>
    <property type="project" value="InterPro"/>
</dbReference>
<dbReference type="Pfam" id="PF00534">
    <property type="entry name" value="Glycos_transf_1"/>
    <property type="match status" value="1"/>
</dbReference>
<dbReference type="RefSeq" id="WP_144332632.1">
    <property type="nucleotide sequence ID" value="NZ_VLPL01000003.1"/>
</dbReference>
<dbReference type="InterPro" id="IPR001296">
    <property type="entry name" value="Glyco_trans_1"/>
</dbReference>